<sequence>MSNVNTIITIGRQYGSGGREIGQKLAADLGIKLYDKEMLDRAAKESGICQELFETHDEKPTNSFLYSLVMDTYSLGYSSGTYNDMPLNHKVFLAQFDAIKKIADEGPCILVGRCADYALESYDNVMSVFIHADLDARVRRITRLYDLTDAKAKDTILKTDKKRASYYNYYTNKKWGDVDSYDFSLSSSELGIDGTVAALKALIELRENVTDRKL</sequence>
<proteinExistence type="predicted"/>
<evidence type="ECO:0000313" key="1">
    <source>
        <dbReference type="EMBL" id="MCB7386165.1"/>
    </source>
</evidence>
<dbReference type="InterPro" id="IPR027417">
    <property type="entry name" value="P-loop_NTPase"/>
</dbReference>
<dbReference type="RefSeq" id="WP_066732393.1">
    <property type="nucleotide sequence ID" value="NZ_JAJCIQ010000001.1"/>
</dbReference>
<comment type="caution">
    <text evidence="1">The sequence shown here is derived from an EMBL/GenBank/DDBJ whole genome shotgun (WGS) entry which is preliminary data.</text>
</comment>
<evidence type="ECO:0000313" key="2">
    <source>
        <dbReference type="Proteomes" id="UP001299546"/>
    </source>
</evidence>
<gene>
    <name evidence="1" type="ORF">LIZ65_02590</name>
</gene>
<dbReference type="EMBL" id="JAJCIS010000001">
    <property type="protein sequence ID" value="MCB7386165.1"/>
    <property type="molecule type" value="Genomic_DNA"/>
</dbReference>
<dbReference type="Pfam" id="PF13189">
    <property type="entry name" value="Cytidylate_kin2"/>
    <property type="match status" value="1"/>
</dbReference>
<protein>
    <submittedName>
        <fullName evidence="1">Cytidylate kinase-like family protein</fullName>
    </submittedName>
</protein>
<dbReference type="Gene3D" id="3.40.50.300">
    <property type="entry name" value="P-loop containing nucleotide triphosphate hydrolases"/>
    <property type="match status" value="1"/>
</dbReference>
<accession>A0ABS8DCL8</accession>
<dbReference type="SUPFAM" id="SSF52540">
    <property type="entry name" value="P-loop containing nucleoside triphosphate hydrolases"/>
    <property type="match status" value="1"/>
</dbReference>
<keyword evidence="2" id="KW-1185">Reference proteome</keyword>
<reference evidence="1 2" key="1">
    <citation type="submission" date="2021-10" db="EMBL/GenBank/DDBJ databases">
        <title>Collection of gut derived symbiotic bacterial strains cultured from healthy donors.</title>
        <authorList>
            <person name="Lin H."/>
            <person name="Littmann E."/>
            <person name="Kohout C."/>
            <person name="Pamer E.G."/>
        </authorList>
    </citation>
    <scope>NUCLEOTIDE SEQUENCE [LARGE SCALE GENOMIC DNA]</scope>
    <source>
        <strain evidence="1 2">DFI.1.165</strain>
    </source>
</reference>
<dbReference type="Proteomes" id="UP001299546">
    <property type="component" value="Unassembled WGS sequence"/>
</dbReference>
<name>A0ABS8DCL8_9FIRM</name>
<organism evidence="1 2">
    <name type="scientific">Bariatricus massiliensis</name>
    <dbReference type="NCBI Taxonomy" id="1745713"/>
    <lineage>
        <taxon>Bacteria</taxon>
        <taxon>Bacillati</taxon>
        <taxon>Bacillota</taxon>
        <taxon>Clostridia</taxon>
        <taxon>Lachnospirales</taxon>
        <taxon>Lachnospiraceae</taxon>
        <taxon>Bariatricus</taxon>
    </lineage>
</organism>